<dbReference type="Proteomes" id="UP000196531">
    <property type="component" value="Unassembled WGS sequence"/>
</dbReference>
<evidence type="ECO:0000313" key="1">
    <source>
        <dbReference type="EMBL" id="OUR98569.1"/>
    </source>
</evidence>
<evidence type="ECO:0008006" key="3">
    <source>
        <dbReference type="Google" id="ProtNLM"/>
    </source>
</evidence>
<protein>
    <recommendedName>
        <fullName evidence="3">Lipoprotein</fullName>
    </recommendedName>
</protein>
<proteinExistence type="predicted"/>
<dbReference type="EMBL" id="MAAO01000004">
    <property type="protein sequence ID" value="OUR98569.1"/>
    <property type="molecule type" value="Genomic_DNA"/>
</dbReference>
<comment type="caution">
    <text evidence="1">The sequence shown here is derived from an EMBL/GenBank/DDBJ whole genome shotgun (WGS) entry which is preliminary data.</text>
</comment>
<organism evidence="1 2">
    <name type="scientific">Halobacteriovorax marinus</name>
    <dbReference type="NCBI Taxonomy" id="97084"/>
    <lineage>
        <taxon>Bacteria</taxon>
        <taxon>Pseudomonadati</taxon>
        <taxon>Bdellovibrionota</taxon>
        <taxon>Bacteriovoracia</taxon>
        <taxon>Bacteriovoracales</taxon>
        <taxon>Halobacteriovoraceae</taxon>
        <taxon>Halobacteriovorax</taxon>
    </lineage>
</organism>
<accession>A0A1Y5FA78</accession>
<reference evidence="2" key="1">
    <citation type="journal article" date="2017" name="Proc. Natl. Acad. Sci. U.S.A.">
        <title>Simulation of Deepwater Horizon oil plume reveals substrate specialization within a complex community of hydrocarbon-degraders.</title>
        <authorList>
            <person name="Hu P."/>
            <person name="Dubinsky E.A."/>
            <person name="Probst A.J."/>
            <person name="Wang J."/>
            <person name="Sieber C.M.K."/>
            <person name="Tom L.M."/>
            <person name="Gardinali P."/>
            <person name="Banfield J.F."/>
            <person name="Atlas R.M."/>
            <person name="Andersen G.L."/>
        </authorList>
    </citation>
    <scope>NUCLEOTIDE SEQUENCE [LARGE SCALE GENOMIC DNA]</scope>
</reference>
<name>A0A1Y5FA78_9BACT</name>
<dbReference type="PROSITE" id="PS51257">
    <property type="entry name" value="PROKAR_LIPOPROTEIN"/>
    <property type="match status" value="1"/>
</dbReference>
<dbReference type="AlphaFoldDB" id="A0A1Y5FA78"/>
<evidence type="ECO:0000313" key="2">
    <source>
        <dbReference type="Proteomes" id="UP000196531"/>
    </source>
</evidence>
<gene>
    <name evidence="1" type="ORF">A9Q84_03915</name>
</gene>
<sequence length="528" mass="61410">MKFLITLSLLLMITSCSKKNELKGPRPLNQNHEVEQQENSSHRLVSFPILKLKSHKEMTFTISNLETESLKKKTLNLKQNSFLRSKMKRIIDSNSSEKLSINDLNRFEIHLTEQSKTELFSGLRFEEVNKNLVWWNTNFNFNSVYKGSVNHLSYSISLYNNIRNDFFDKDYFDLYRYENHDEEIQLSKEGGKSYELKSNEIHFGQIGNKLISNHFIIYEIEDFIFEGLSLKKWKREVLKKKSLLLVSAKDFEKVIYINDGESLLNALGRVDSSFESSINGNVKKVFAKSGDWKIIGSQNLVESLSAGKVIGLFLNDQSEELPKTKTILQMTEEEIVSFIQNKNDSANVFIQGNATEYKVVKWNELHPVYRTEEVHCNIRSGVCMTYRELPVERSCDVYRRRVEEYQMTYDASLVIDMYRIRIGERTYSLKEFKKEKLGDFYLAEGIINVEIFPFVGLAHRRVVEITILDSLKEVNIAQDLGACHLRHISRGGNGTTRTYIQEYLKSFSPTSFDSIIGTQRRMNVFISY</sequence>